<evidence type="ECO:0000256" key="4">
    <source>
        <dbReference type="ARBA" id="ARBA00023155"/>
    </source>
</evidence>
<dbReference type="PRINTS" id="PR00031">
    <property type="entry name" value="HTHREPRESSR"/>
</dbReference>
<keyword evidence="4 8" id="KW-0371">Homeobox</keyword>
<keyword evidence="15" id="KW-1185">Reference proteome</keyword>
<evidence type="ECO:0000313" key="14">
    <source>
        <dbReference type="EnsemblPlants" id="Kaladp0055s0296.1.v1.1"/>
    </source>
</evidence>
<dbReference type="GO" id="GO:0045893">
    <property type="term" value="P:positive regulation of DNA-templated transcription"/>
    <property type="evidence" value="ECO:0007669"/>
    <property type="project" value="TreeGrafter"/>
</dbReference>
<dbReference type="InterPro" id="IPR045224">
    <property type="entry name" value="HDZip_class_I_plant"/>
</dbReference>
<feature type="DNA-binding region" description="Homeobox" evidence="8">
    <location>
        <begin position="16"/>
        <end position="75"/>
    </location>
</feature>
<keyword evidence="6 8" id="KW-0539">Nucleus</keyword>
<dbReference type="PROSITE" id="PS00027">
    <property type="entry name" value="HOMEOBOX_1"/>
    <property type="match status" value="1"/>
</dbReference>
<dbReference type="PANTHER" id="PTHR24326:SF620">
    <property type="entry name" value="HOMEOBOX-LEUCINE ZIPPER PROTEIN"/>
    <property type="match status" value="1"/>
</dbReference>
<dbReference type="CDD" id="cd00086">
    <property type="entry name" value="homeodomain"/>
    <property type="match status" value="1"/>
</dbReference>
<dbReference type="PROSITE" id="PS50071">
    <property type="entry name" value="HOMEOBOX_2"/>
    <property type="match status" value="1"/>
</dbReference>
<keyword evidence="2 10" id="KW-0805">Transcription regulation</keyword>
<evidence type="ECO:0000256" key="8">
    <source>
        <dbReference type="PROSITE-ProRule" id="PRU00108"/>
    </source>
</evidence>
<dbReference type="Pfam" id="PF00046">
    <property type="entry name" value="Homeodomain"/>
    <property type="match status" value="1"/>
</dbReference>
<dbReference type="Pfam" id="PF02183">
    <property type="entry name" value="HALZ"/>
    <property type="match status" value="1"/>
</dbReference>
<dbReference type="SUPFAM" id="SSF46689">
    <property type="entry name" value="Homeodomain-like"/>
    <property type="match status" value="1"/>
</dbReference>
<evidence type="ECO:0000256" key="10">
    <source>
        <dbReference type="RuleBase" id="RU369038"/>
    </source>
</evidence>
<evidence type="ECO:0000256" key="9">
    <source>
        <dbReference type="RuleBase" id="RU000682"/>
    </source>
</evidence>
<dbReference type="Proteomes" id="UP000594263">
    <property type="component" value="Unplaced"/>
</dbReference>
<reference evidence="14" key="1">
    <citation type="submission" date="2021-01" db="UniProtKB">
        <authorList>
            <consortium name="EnsemblPlants"/>
        </authorList>
    </citation>
    <scope>IDENTIFICATION</scope>
</reference>
<evidence type="ECO:0000256" key="6">
    <source>
        <dbReference type="ARBA" id="ARBA00023242"/>
    </source>
</evidence>
<dbReference type="GO" id="GO:0043565">
    <property type="term" value="F:sequence-specific DNA binding"/>
    <property type="evidence" value="ECO:0007669"/>
    <property type="project" value="InterPro"/>
</dbReference>
<organism evidence="14 15">
    <name type="scientific">Kalanchoe fedtschenkoi</name>
    <name type="common">Lavender scallops</name>
    <name type="synonym">South American air plant</name>
    <dbReference type="NCBI Taxonomy" id="63787"/>
    <lineage>
        <taxon>Eukaryota</taxon>
        <taxon>Viridiplantae</taxon>
        <taxon>Streptophyta</taxon>
        <taxon>Embryophyta</taxon>
        <taxon>Tracheophyta</taxon>
        <taxon>Spermatophyta</taxon>
        <taxon>Magnoliopsida</taxon>
        <taxon>eudicotyledons</taxon>
        <taxon>Gunneridae</taxon>
        <taxon>Pentapetalae</taxon>
        <taxon>Saxifragales</taxon>
        <taxon>Crassulaceae</taxon>
        <taxon>Kalanchoe</taxon>
    </lineage>
</organism>
<accession>A0A7N0U8B9</accession>
<evidence type="ECO:0000256" key="3">
    <source>
        <dbReference type="ARBA" id="ARBA00023125"/>
    </source>
</evidence>
<dbReference type="EnsemblPlants" id="Kaladp0055s0296.1.v1.1">
    <property type="protein sequence ID" value="Kaladp0055s0296.1.v1.1"/>
    <property type="gene ID" value="Kaladp0055s0296.v1.1"/>
</dbReference>
<evidence type="ECO:0000256" key="11">
    <source>
        <dbReference type="SAM" id="Coils"/>
    </source>
</evidence>
<dbReference type="GO" id="GO:0000981">
    <property type="term" value="F:DNA-binding transcription factor activity, RNA polymerase II-specific"/>
    <property type="evidence" value="ECO:0007669"/>
    <property type="project" value="UniProtKB-UniRule"/>
</dbReference>
<dbReference type="AlphaFoldDB" id="A0A7N0U8B9"/>
<dbReference type="InterPro" id="IPR017970">
    <property type="entry name" value="Homeobox_CS"/>
</dbReference>
<dbReference type="InterPro" id="IPR001356">
    <property type="entry name" value="HD"/>
</dbReference>
<dbReference type="Gene3D" id="1.10.10.60">
    <property type="entry name" value="Homeodomain-like"/>
    <property type="match status" value="1"/>
</dbReference>
<evidence type="ECO:0000256" key="7">
    <source>
        <dbReference type="ARBA" id="ARBA00025748"/>
    </source>
</evidence>
<keyword evidence="3 8" id="KW-0238">DNA-binding</keyword>
<evidence type="ECO:0000256" key="5">
    <source>
        <dbReference type="ARBA" id="ARBA00023163"/>
    </source>
</evidence>
<dbReference type="InterPro" id="IPR003106">
    <property type="entry name" value="Leu_zip_homeo"/>
</dbReference>
<dbReference type="GO" id="GO:0005634">
    <property type="term" value="C:nucleus"/>
    <property type="evidence" value="ECO:0007669"/>
    <property type="project" value="UniProtKB-SubCell"/>
</dbReference>
<feature type="domain" description="Homeobox" evidence="13">
    <location>
        <begin position="14"/>
        <end position="74"/>
    </location>
</feature>
<dbReference type="SMART" id="SM00389">
    <property type="entry name" value="HOX"/>
    <property type="match status" value="1"/>
</dbReference>
<dbReference type="InterPro" id="IPR009057">
    <property type="entry name" value="Homeodomain-like_sf"/>
</dbReference>
<evidence type="ECO:0000256" key="1">
    <source>
        <dbReference type="ARBA" id="ARBA00004123"/>
    </source>
</evidence>
<comment type="subcellular location">
    <subcellularLocation>
        <location evidence="1 8 9">Nucleus</location>
    </subcellularLocation>
</comment>
<feature type="coiled-coil region" evidence="11">
    <location>
        <begin position="66"/>
        <end position="114"/>
    </location>
</feature>
<name>A0A7N0U8B9_KALFE</name>
<evidence type="ECO:0000256" key="12">
    <source>
        <dbReference type="SAM" id="MobiDB-lite"/>
    </source>
</evidence>
<comment type="function">
    <text evidence="10">Transcription factor.</text>
</comment>
<evidence type="ECO:0000259" key="13">
    <source>
        <dbReference type="PROSITE" id="PS50071"/>
    </source>
</evidence>
<dbReference type="Gramene" id="Kaladp0055s0296.1.v1.1">
    <property type="protein sequence ID" value="Kaladp0055s0296.1.v1.1"/>
    <property type="gene ID" value="Kaladp0055s0296.v1.1"/>
</dbReference>
<protein>
    <recommendedName>
        <fullName evidence="10">Homeobox-leucine zipper protein</fullName>
    </recommendedName>
    <alternativeName>
        <fullName evidence="10">HD-ZIP protein</fullName>
    </alternativeName>
    <alternativeName>
        <fullName evidence="10">Homeodomain transcription factor</fullName>
    </alternativeName>
</protein>
<dbReference type="PANTHER" id="PTHR24326">
    <property type="entry name" value="HOMEOBOX-LEUCINE ZIPPER PROTEIN"/>
    <property type="match status" value="1"/>
</dbReference>
<comment type="similarity">
    <text evidence="7 10">Belongs to the HD-ZIP homeobox family. Class I subfamily.</text>
</comment>
<dbReference type="InterPro" id="IPR000047">
    <property type="entry name" value="HTH_motif"/>
</dbReference>
<keyword evidence="5 10" id="KW-0804">Transcription</keyword>
<proteinExistence type="inferred from homology"/>
<sequence>MSFENGDSGSPPRRRRGESKSRFSDKQVKLLEAIFEAETKIEPLKKMQLARELGLEPRQVAIWFQNKRARWKSKQLEKEFRALRARYDNLAFQFQSLKEEKQSLFAQLENMNLAMGKLGERGVSTRLSPGEESENGGANCEYVEVIHRPEMCVRPDGVGYGGSGMDYVAAQDYAGNMDELGDSSQASTDQEWCGADVDAFELPCGEALWWECWNC</sequence>
<keyword evidence="11" id="KW-0175">Coiled coil</keyword>
<evidence type="ECO:0000313" key="15">
    <source>
        <dbReference type="Proteomes" id="UP000594263"/>
    </source>
</evidence>
<evidence type="ECO:0000256" key="2">
    <source>
        <dbReference type="ARBA" id="ARBA00023015"/>
    </source>
</evidence>
<feature type="region of interest" description="Disordered" evidence="12">
    <location>
        <begin position="1"/>
        <end position="24"/>
    </location>
</feature>